<keyword evidence="9 13" id="KW-0012">Acyltransferase</keyword>
<dbReference type="CDD" id="cd00751">
    <property type="entry name" value="thiolase"/>
    <property type="match status" value="1"/>
</dbReference>
<dbReference type="PROSITE" id="PS00099">
    <property type="entry name" value="THIOLASE_3"/>
    <property type="match status" value="1"/>
</dbReference>
<proteinExistence type="inferred from homology"/>
<dbReference type="GO" id="GO:0042619">
    <property type="term" value="P:poly-hydroxybutyrate biosynthetic process"/>
    <property type="evidence" value="ECO:0007669"/>
    <property type="project" value="UniProtKB-KW"/>
</dbReference>
<dbReference type="InterPro" id="IPR020610">
    <property type="entry name" value="Thiolase_AS"/>
</dbReference>
<dbReference type="GO" id="GO:0005737">
    <property type="term" value="C:cytoplasm"/>
    <property type="evidence" value="ECO:0007669"/>
    <property type="project" value="UniProtKB-ARBA"/>
</dbReference>
<evidence type="ECO:0000256" key="5">
    <source>
        <dbReference type="ARBA" id="ARBA00022832"/>
    </source>
</evidence>
<dbReference type="AlphaFoldDB" id="A0A418NQD4"/>
<dbReference type="PIRSF" id="PIRSF000429">
    <property type="entry name" value="Ac-CoA_Ac_transf"/>
    <property type="match status" value="1"/>
</dbReference>
<dbReference type="Proteomes" id="UP000286576">
    <property type="component" value="Unassembled WGS sequence"/>
</dbReference>
<dbReference type="SUPFAM" id="SSF53901">
    <property type="entry name" value="Thiolase-like"/>
    <property type="match status" value="2"/>
</dbReference>
<comment type="subcellular location">
    <subcellularLocation>
        <location evidence="1">Peroxisome</location>
    </subcellularLocation>
</comment>
<dbReference type="FunFam" id="3.40.47.10:FF:000010">
    <property type="entry name" value="Acetyl-CoA acetyltransferase (Thiolase)"/>
    <property type="match status" value="1"/>
</dbReference>
<evidence type="ECO:0000256" key="6">
    <source>
        <dbReference type="ARBA" id="ARBA00022946"/>
    </source>
</evidence>
<dbReference type="EC" id="2.3.1.16" evidence="10"/>
<dbReference type="RefSeq" id="WP_119587242.1">
    <property type="nucleotide sequence ID" value="NZ_CAWODQ010000025.1"/>
</dbReference>
<protein>
    <recommendedName>
        <fullName evidence="10">acetyl-CoA C-acyltransferase</fullName>
        <ecNumber evidence="10">2.3.1.16</ecNumber>
    </recommendedName>
</protein>
<dbReference type="Pfam" id="PF02803">
    <property type="entry name" value="Thiolase_C"/>
    <property type="match status" value="1"/>
</dbReference>
<evidence type="ECO:0000256" key="3">
    <source>
        <dbReference type="ARBA" id="ARBA00022679"/>
    </source>
</evidence>
<feature type="active site" description="Acyl-thioester intermediate" evidence="12">
    <location>
        <position position="91"/>
    </location>
</feature>
<evidence type="ECO:0000256" key="4">
    <source>
        <dbReference type="ARBA" id="ARBA00022752"/>
    </source>
</evidence>
<dbReference type="PANTHER" id="PTHR43853">
    <property type="entry name" value="3-KETOACYL-COA THIOLASE, PEROXISOMAL"/>
    <property type="match status" value="1"/>
</dbReference>
<evidence type="ECO:0000256" key="2">
    <source>
        <dbReference type="ARBA" id="ARBA00010982"/>
    </source>
</evidence>
<dbReference type="PANTHER" id="PTHR43853:SF8">
    <property type="entry name" value="3-KETOACYL-COA THIOLASE, PEROXISOMAL"/>
    <property type="match status" value="1"/>
</dbReference>
<evidence type="ECO:0000256" key="10">
    <source>
        <dbReference type="ARBA" id="ARBA00024073"/>
    </source>
</evidence>
<evidence type="ECO:0000256" key="8">
    <source>
        <dbReference type="ARBA" id="ARBA00023140"/>
    </source>
</evidence>
<dbReference type="InterPro" id="IPR050215">
    <property type="entry name" value="Thiolase-like_sf_Thiolase"/>
</dbReference>
<organism evidence="16 17">
    <name type="scientific">Aurantiacibacter zhengii</name>
    <dbReference type="NCBI Taxonomy" id="2307003"/>
    <lineage>
        <taxon>Bacteria</taxon>
        <taxon>Pseudomonadati</taxon>
        <taxon>Pseudomonadota</taxon>
        <taxon>Alphaproteobacteria</taxon>
        <taxon>Sphingomonadales</taxon>
        <taxon>Erythrobacteraceae</taxon>
        <taxon>Aurantiacibacter</taxon>
    </lineage>
</organism>
<keyword evidence="3 13" id="KW-0808">Transferase</keyword>
<dbReference type="Gene3D" id="3.40.47.10">
    <property type="match status" value="1"/>
</dbReference>
<evidence type="ECO:0000256" key="1">
    <source>
        <dbReference type="ARBA" id="ARBA00004275"/>
    </source>
</evidence>
<comment type="caution">
    <text evidence="16">The sequence shown here is derived from an EMBL/GenBank/DDBJ whole genome shotgun (WGS) entry which is preliminary data.</text>
</comment>
<keyword evidence="5" id="KW-0276">Fatty acid metabolism</keyword>
<keyword evidence="17" id="KW-1185">Reference proteome</keyword>
<feature type="active site" description="Proton acceptor" evidence="12">
    <location>
        <position position="387"/>
    </location>
</feature>
<dbReference type="InterPro" id="IPR016039">
    <property type="entry name" value="Thiolase-like"/>
</dbReference>
<keyword evidence="6" id="KW-0809">Transit peptide</keyword>
<evidence type="ECO:0000256" key="9">
    <source>
        <dbReference type="ARBA" id="ARBA00023315"/>
    </source>
</evidence>
<dbReference type="Pfam" id="PF00108">
    <property type="entry name" value="Thiolase_N"/>
    <property type="match status" value="1"/>
</dbReference>
<dbReference type="InterPro" id="IPR020616">
    <property type="entry name" value="Thiolase_N"/>
</dbReference>
<keyword evidence="7" id="KW-0443">Lipid metabolism</keyword>
<comment type="similarity">
    <text evidence="2 13">Belongs to the thiolase-like superfamily. Thiolase family.</text>
</comment>
<evidence type="ECO:0000256" key="13">
    <source>
        <dbReference type="RuleBase" id="RU003557"/>
    </source>
</evidence>
<keyword evidence="8" id="KW-0576">Peroxisome</keyword>
<evidence type="ECO:0000259" key="14">
    <source>
        <dbReference type="Pfam" id="PF00108"/>
    </source>
</evidence>
<feature type="domain" description="Thiolase N-terminal" evidence="14">
    <location>
        <begin position="6"/>
        <end position="270"/>
    </location>
</feature>
<comment type="pathway">
    <text evidence="11">Metabolic intermediate biosynthesis; (R)-mevalonate biosynthesis; (R)-mevalonate from acetyl-CoA: step 1/3.</text>
</comment>
<dbReference type="PROSITE" id="PS00737">
    <property type="entry name" value="THIOLASE_2"/>
    <property type="match status" value="1"/>
</dbReference>
<dbReference type="OrthoDB" id="9764638at2"/>
<accession>A0A418NQD4</accession>
<evidence type="ECO:0000259" key="15">
    <source>
        <dbReference type="Pfam" id="PF02803"/>
    </source>
</evidence>
<dbReference type="EMBL" id="QXFL01000005">
    <property type="protein sequence ID" value="RIV85014.1"/>
    <property type="molecule type" value="Genomic_DNA"/>
</dbReference>
<gene>
    <name evidence="16" type="ORF">D2V07_11965</name>
</gene>
<evidence type="ECO:0000313" key="16">
    <source>
        <dbReference type="EMBL" id="RIV85014.1"/>
    </source>
</evidence>
<reference evidence="16 17" key="1">
    <citation type="submission" date="2018-08" db="EMBL/GenBank/DDBJ databases">
        <title>Erythrobacter zhengii sp.nov., a bacterium isolated from deep-sea sediment.</title>
        <authorList>
            <person name="Fang C."/>
            <person name="Wu Y.-H."/>
            <person name="Sun C."/>
            <person name="Wang H."/>
            <person name="Cheng H."/>
            <person name="Meng F.-X."/>
            <person name="Wang C.-S."/>
            <person name="Xu X.-W."/>
        </authorList>
    </citation>
    <scope>NUCLEOTIDE SEQUENCE [LARGE SCALE GENOMIC DNA]</scope>
    <source>
        <strain evidence="16 17">V18</strain>
    </source>
</reference>
<dbReference type="InterPro" id="IPR020613">
    <property type="entry name" value="Thiolase_CS"/>
</dbReference>
<evidence type="ECO:0000256" key="12">
    <source>
        <dbReference type="PIRSR" id="PIRSR000429-1"/>
    </source>
</evidence>
<sequence length="403" mass="42371">MTREAAIVSTARTPIGKAHRGAFNATMPDVLASHVFDAALDRAGIDPERVQDVFYGCGSQYGPQFYNIGRMSVFGSKLPQSVPAMTLDRKCASGLTTVALAARSIMAGDADVILAGGGESISLTMVPGIVGDNWRSPNVLEHEPDAYMAMIETAEIVADRYDVSREAQDRFAATSQQRAAEATEAGRLAEEIVPLTTEKVIRAKDGSETGRETVTLEADEGIRAGTTYEALAGLKPVFRDGAKVKEGQHITAGNASQLSDGAAAQVLMDRATAEAEGREVLGIFRGFQAAGCGPDEMGIGPIFAIPKLLDRAGLSVGDIGLWEINEAFASQALYCRDFLGIDPDRLNVNGGAIAIGHPFGMTGSRLVGAALLEARRRGERYAVVSMCVAGGMGAAGLFEIPSS</sequence>
<dbReference type="GO" id="GO:0006635">
    <property type="term" value="P:fatty acid beta-oxidation"/>
    <property type="evidence" value="ECO:0007669"/>
    <property type="project" value="TreeGrafter"/>
</dbReference>
<evidence type="ECO:0000256" key="11">
    <source>
        <dbReference type="ARBA" id="ARBA00037924"/>
    </source>
</evidence>
<feature type="domain" description="Thiolase C-terminal" evidence="15">
    <location>
        <begin position="280"/>
        <end position="399"/>
    </location>
</feature>
<dbReference type="GO" id="GO:0010124">
    <property type="term" value="P:phenylacetate catabolic process"/>
    <property type="evidence" value="ECO:0007669"/>
    <property type="project" value="TreeGrafter"/>
</dbReference>
<name>A0A418NQD4_9SPHN</name>
<dbReference type="InterPro" id="IPR020617">
    <property type="entry name" value="Thiolase_C"/>
</dbReference>
<keyword evidence="4" id="KW-0583">PHB biosynthesis</keyword>
<dbReference type="GO" id="GO:0003988">
    <property type="term" value="F:acetyl-CoA C-acyltransferase activity"/>
    <property type="evidence" value="ECO:0007669"/>
    <property type="project" value="UniProtKB-EC"/>
</dbReference>
<evidence type="ECO:0000313" key="17">
    <source>
        <dbReference type="Proteomes" id="UP000286576"/>
    </source>
</evidence>
<evidence type="ECO:0000256" key="7">
    <source>
        <dbReference type="ARBA" id="ARBA00023098"/>
    </source>
</evidence>
<dbReference type="NCBIfam" id="TIGR01930">
    <property type="entry name" value="AcCoA-C-Actrans"/>
    <property type="match status" value="1"/>
</dbReference>
<dbReference type="InterPro" id="IPR002155">
    <property type="entry name" value="Thiolase"/>
</dbReference>
<feature type="active site" description="Proton acceptor" evidence="12">
    <location>
        <position position="357"/>
    </location>
</feature>